<dbReference type="Pfam" id="PF02837">
    <property type="entry name" value="Glyco_hydro_2_N"/>
    <property type="match status" value="1"/>
</dbReference>
<evidence type="ECO:0000259" key="5">
    <source>
        <dbReference type="Pfam" id="PF00703"/>
    </source>
</evidence>
<sequence>MKKKPIAAIISGLFIALSLHAQNTRINAGWEFQRLNEKQRQVEIKNQGSDWSSQFNIQHVEAQNKALAIHPDTLRMEFGQLSSAAWERVGLPHTPFVEPLVVLQQWQGVCYYRKQLNIHKKDRDKQLWLEFEGAMHLADVWVNGKHLMQHSGGYTPFIVDVTGMLHADRANEILVRLDNRNNPLIPPGKPLETLDFCYYGGLYRDVNLIVNEPVHITHPIMADEVAGGGIFVTYPKVSEQEAEVNVKTQVANKTTGRKNITIRHTLYEWSKEKGRNRKVVSVEGRLVVAGGATAYSVQQFKVASPKLWFPDFPALYVLRTEVLDGKKVTDREDTRIGIRRIEMTRGKGFVINGKPLKLEGSNRHQEYPYVGNAISDQAQYRDMYQIRNNGFNTVRLGHYPQDPSVLDACDELGLLAIEPIPGWQFFNKAQNFVDHTYKDIRDLIRRDRNHPSIIMWETTLNESWPPKEWKDGAVRTAHEEFPGDQCYTSGDTYGYDGFDVCYNDWEEGYNRPNKTRKPGFIREYYDYEFGGHYSTSRVTRGDGDRALVQNAWNAQWSHNRYRAYYPWTIGGAVWSMHDYNRGCCDNICYSGLADIFRLPKLGLSYFRTQVPMGGFTPAGPMPYEVFINSHWMENASDTLQVYGNVDEVEVWLNGRVVARQHPDDKPTTEDYVSRPDGGNATNINFPPFTFFNMKWEQGELKAVGYKDGKAVAECMVRTPGSVEAMDITYFESGVPASADDLLIVYVHLKDRQGTDCFGENKREVKLEVLQGGELRGPAEVKAEAGVASFLVATTDSPVLVMKAVSGNIETKSELKLK</sequence>
<comment type="similarity">
    <text evidence="1">Belongs to the glycosyl hydrolase 2 family.</text>
</comment>
<proteinExistence type="inferred from homology"/>
<dbReference type="Pfam" id="PF02836">
    <property type="entry name" value="Glyco_hydro_2_C"/>
    <property type="match status" value="1"/>
</dbReference>
<keyword evidence="3" id="KW-0326">Glycosidase</keyword>
<keyword evidence="2 9" id="KW-0378">Hydrolase</keyword>
<keyword evidence="4" id="KW-0732">Signal</keyword>
<dbReference type="Gene3D" id="2.60.40.10">
    <property type="entry name" value="Immunoglobulins"/>
    <property type="match status" value="2"/>
</dbReference>
<dbReference type="InterPro" id="IPR006102">
    <property type="entry name" value="Ig-like_GH2"/>
</dbReference>
<dbReference type="Pfam" id="PF00703">
    <property type="entry name" value="Glyco_hydro_2"/>
    <property type="match status" value="1"/>
</dbReference>
<dbReference type="InterPro" id="IPR006101">
    <property type="entry name" value="Glyco_hydro_2"/>
</dbReference>
<dbReference type="Proteomes" id="UP000310760">
    <property type="component" value="Unassembled WGS sequence"/>
</dbReference>
<comment type="caution">
    <text evidence="9">The sequence shown here is derived from an EMBL/GenBank/DDBJ whole genome shotgun (WGS) entry which is preliminary data.</text>
</comment>
<name>A0A4S2FQY0_9BACT</name>
<evidence type="ECO:0000259" key="8">
    <source>
        <dbReference type="Pfam" id="PF16355"/>
    </source>
</evidence>
<feature type="signal peptide" evidence="4">
    <location>
        <begin position="1"/>
        <end position="21"/>
    </location>
</feature>
<evidence type="ECO:0000256" key="3">
    <source>
        <dbReference type="ARBA" id="ARBA00023295"/>
    </source>
</evidence>
<evidence type="ECO:0000313" key="10">
    <source>
        <dbReference type="Proteomes" id="UP000310760"/>
    </source>
</evidence>
<organism evidence="9 10">
    <name type="scientific">Phocaeicola sartorii</name>
    <dbReference type="NCBI Taxonomy" id="671267"/>
    <lineage>
        <taxon>Bacteria</taxon>
        <taxon>Pseudomonadati</taxon>
        <taxon>Bacteroidota</taxon>
        <taxon>Bacteroidia</taxon>
        <taxon>Bacteroidales</taxon>
        <taxon>Bacteroidaceae</taxon>
        <taxon>Phocaeicola</taxon>
    </lineage>
</organism>
<dbReference type="GO" id="GO:0004553">
    <property type="term" value="F:hydrolase activity, hydrolyzing O-glycosyl compounds"/>
    <property type="evidence" value="ECO:0007669"/>
    <property type="project" value="InterPro"/>
</dbReference>
<dbReference type="EMBL" id="SRYJ01000011">
    <property type="protein sequence ID" value="TGY71512.1"/>
    <property type="molecule type" value="Genomic_DNA"/>
</dbReference>
<evidence type="ECO:0000256" key="1">
    <source>
        <dbReference type="ARBA" id="ARBA00007401"/>
    </source>
</evidence>
<evidence type="ECO:0000256" key="4">
    <source>
        <dbReference type="SAM" id="SignalP"/>
    </source>
</evidence>
<dbReference type="Gene3D" id="2.60.120.260">
    <property type="entry name" value="Galactose-binding domain-like"/>
    <property type="match status" value="1"/>
</dbReference>
<dbReference type="Pfam" id="PF16355">
    <property type="entry name" value="DUF4982"/>
    <property type="match status" value="1"/>
</dbReference>
<evidence type="ECO:0000259" key="6">
    <source>
        <dbReference type="Pfam" id="PF02836"/>
    </source>
</evidence>
<dbReference type="SUPFAM" id="SSF51445">
    <property type="entry name" value="(Trans)glycosidases"/>
    <property type="match status" value="1"/>
</dbReference>
<evidence type="ECO:0000256" key="2">
    <source>
        <dbReference type="ARBA" id="ARBA00022801"/>
    </source>
</evidence>
<dbReference type="PANTHER" id="PTHR42732">
    <property type="entry name" value="BETA-GALACTOSIDASE"/>
    <property type="match status" value="1"/>
</dbReference>
<accession>A0A4S2FQY0</accession>
<dbReference type="RefSeq" id="WP_135950847.1">
    <property type="nucleotide sequence ID" value="NZ_CAOOJZ010000044.1"/>
</dbReference>
<dbReference type="InterPro" id="IPR017853">
    <property type="entry name" value="GH"/>
</dbReference>
<dbReference type="Gene3D" id="3.20.20.80">
    <property type="entry name" value="Glycosidases"/>
    <property type="match status" value="1"/>
</dbReference>
<dbReference type="InterPro" id="IPR051913">
    <property type="entry name" value="GH2_Domain-Containing"/>
</dbReference>
<dbReference type="SUPFAM" id="SSF49303">
    <property type="entry name" value="beta-Galactosidase/glucuronidase domain"/>
    <property type="match status" value="1"/>
</dbReference>
<dbReference type="InterPro" id="IPR013783">
    <property type="entry name" value="Ig-like_fold"/>
</dbReference>
<feature type="domain" description="Glycoside hydrolase family 2 catalytic" evidence="6">
    <location>
        <begin position="345"/>
        <end position="463"/>
    </location>
</feature>
<dbReference type="SUPFAM" id="SSF49785">
    <property type="entry name" value="Galactose-binding domain-like"/>
    <property type="match status" value="1"/>
</dbReference>
<dbReference type="InterPro" id="IPR032311">
    <property type="entry name" value="DUF4982"/>
</dbReference>
<feature type="domain" description="Glycosyl hydrolases family 2 sugar binding" evidence="7">
    <location>
        <begin position="107"/>
        <end position="209"/>
    </location>
</feature>
<feature type="domain" description="DUF4982" evidence="8">
    <location>
        <begin position="639"/>
        <end position="712"/>
    </location>
</feature>
<feature type="chain" id="PRO_5021016995" evidence="4">
    <location>
        <begin position="22"/>
        <end position="817"/>
    </location>
</feature>
<gene>
    <name evidence="9" type="ORF">E5339_06190</name>
</gene>
<evidence type="ECO:0000313" key="9">
    <source>
        <dbReference type="EMBL" id="TGY71512.1"/>
    </source>
</evidence>
<dbReference type="AlphaFoldDB" id="A0A4S2FQY0"/>
<dbReference type="PANTHER" id="PTHR42732:SF1">
    <property type="entry name" value="BETA-MANNOSIDASE"/>
    <property type="match status" value="1"/>
</dbReference>
<dbReference type="InterPro" id="IPR036156">
    <property type="entry name" value="Beta-gal/glucu_dom_sf"/>
</dbReference>
<dbReference type="InterPro" id="IPR008979">
    <property type="entry name" value="Galactose-bd-like_sf"/>
</dbReference>
<feature type="domain" description="Glycoside hydrolase family 2 immunoglobulin-like beta-sandwich" evidence="5">
    <location>
        <begin position="232"/>
        <end position="339"/>
    </location>
</feature>
<protein>
    <submittedName>
        <fullName evidence="9">Glycoside hydrolase family 2 protein</fullName>
    </submittedName>
</protein>
<dbReference type="InterPro" id="IPR006103">
    <property type="entry name" value="Glyco_hydro_2_cat"/>
</dbReference>
<dbReference type="InterPro" id="IPR006104">
    <property type="entry name" value="Glyco_hydro_2_N"/>
</dbReference>
<evidence type="ECO:0000259" key="7">
    <source>
        <dbReference type="Pfam" id="PF02837"/>
    </source>
</evidence>
<dbReference type="GO" id="GO:0005975">
    <property type="term" value="P:carbohydrate metabolic process"/>
    <property type="evidence" value="ECO:0007669"/>
    <property type="project" value="InterPro"/>
</dbReference>
<dbReference type="PRINTS" id="PR00132">
    <property type="entry name" value="GLHYDRLASE2"/>
</dbReference>
<reference evidence="9 10" key="1">
    <citation type="submission" date="2019-04" db="EMBL/GenBank/DDBJ databases">
        <title>Microbes associate with the intestines of laboratory mice.</title>
        <authorList>
            <person name="Navarre W."/>
            <person name="Wong E."/>
            <person name="Huang K."/>
            <person name="Tropini C."/>
            <person name="Ng K."/>
            <person name="Yu B."/>
        </authorList>
    </citation>
    <scope>NUCLEOTIDE SEQUENCE [LARGE SCALE GENOMIC DNA]</scope>
    <source>
        <strain evidence="9 10">NM22_B1</strain>
    </source>
</reference>